<proteinExistence type="predicted"/>
<evidence type="ECO:0000313" key="1">
    <source>
        <dbReference type="EMBL" id="JAH94725.1"/>
    </source>
</evidence>
<protein>
    <submittedName>
        <fullName evidence="1">Uncharacterized protein</fullName>
    </submittedName>
</protein>
<organism evidence="1">
    <name type="scientific">Anguilla anguilla</name>
    <name type="common">European freshwater eel</name>
    <name type="synonym">Muraena anguilla</name>
    <dbReference type="NCBI Taxonomy" id="7936"/>
    <lineage>
        <taxon>Eukaryota</taxon>
        <taxon>Metazoa</taxon>
        <taxon>Chordata</taxon>
        <taxon>Craniata</taxon>
        <taxon>Vertebrata</taxon>
        <taxon>Euteleostomi</taxon>
        <taxon>Actinopterygii</taxon>
        <taxon>Neopterygii</taxon>
        <taxon>Teleostei</taxon>
        <taxon>Anguilliformes</taxon>
        <taxon>Anguillidae</taxon>
        <taxon>Anguilla</taxon>
    </lineage>
</organism>
<reference evidence="1" key="2">
    <citation type="journal article" date="2015" name="Fish Shellfish Immunol.">
        <title>Early steps in the European eel (Anguilla anguilla)-Vibrio vulnificus interaction in the gills: Role of the RtxA13 toxin.</title>
        <authorList>
            <person name="Callol A."/>
            <person name="Pajuelo D."/>
            <person name="Ebbesson L."/>
            <person name="Teles M."/>
            <person name="MacKenzie S."/>
            <person name="Amaro C."/>
        </authorList>
    </citation>
    <scope>NUCLEOTIDE SEQUENCE</scope>
</reference>
<sequence>MGFLLLKLSPRPFSTKELSSLWLKHRPHCLVLMRTVVVMTPMLPSLSLFKLEDHIHFHSKLINPFQFTSALCDKCASTVKL</sequence>
<reference evidence="1" key="1">
    <citation type="submission" date="2014-11" db="EMBL/GenBank/DDBJ databases">
        <authorList>
            <person name="Amaro Gonzalez C."/>
        </authorList>
    </citation>
    <scope>NUCLEOTIDE SEQUENCE</scope>
</reference>
<accession>A0A0E9WYP2</accession>
<dbReference type="EMBL" id="GBXM01013852">
    <property type="protein sequence ID" value="JAH94725.1"/>
    <property type="molecule type" value="Transcribed_RNA"/>
</dbReference>
<dbReference type="AlphaFoldDB" id="A0A0E9WYP2"/>
<name>A0A0E9WYP2_ANGAN</name>